<dbReference type="SUPFAM" id="SSF52540">
    <property type="entry name" value="P-loop containing nucleoside triphosphate hydrolases"/>
    <property type="match status" value="1"/>
</dbReference>
<keyword evidence="3" id="KW-0238">DNA-binding</keyword>
<feature type="domain" description="HTH cro/C1-type" evidence="2">
    <location>
        <begin position="7"/>
        <end position="63"/>
    </location>
</feature>
<evidence type="ECO:0000313" key="3">
    <source>
        <dbReference type="EMBL" id="ARX81461.1"/>
    </source>
</evidence>
<dbReference type="STRING" id="67267.GCA_000716675_01026"/>
<accession>A0A1Z1W4W0</accession>
<keyword evidence="1" id="KW-0812">Transmembrane</keyword>
<reference evidence="3 4" key="1">
    <citation type="submission" date="2017-05" db="EMBL/GenBank/DDBJ databases">
        <title>Streptomyces alboflavus Genome sequencing and assembly.</title>
        <authorList>
            <person name="Wang Y."/>
            <person name="Du B."/>
            <person name="Ding Y."/>
            <person name="Liu H."/>
            <person name="Hou Q."/>
            <person name="Liu K."/>
            <person name="Wang C."/>
            <person name="Yao L."/>
        </authorList>
    </citation>
    <scope>NUCLEOTIDE SEQUENCE [LARGE SCALE GENOMIC DNA]</scope>
    <source>
        <strain evidence="3 4">MDJK44</strain>
    </source>
</reference>
<dbReference type="InterPro" id="IPR049052">
    <property type="entry name" value="nSTAND1"/>
</dbReference>
<dbReference type="EMBL" id="CP021748">
    <property type="protein sequence ID" value="ARX81461.1"/>
    <property type="molecule type" value="Genomic_DNA"/>
</dbReference>
<dbReference type="KEGG" id="salf:SMD44_00859"/>
<dbReference type="InterPro" id="IPR027417">
    <property type="entry name" value="P-loop_NTPase"/>
</dbReference>
<organism evidence="3 4">
    <name type="scientific">Streptomyces alboflavus</name>
    <dbReference type="NCBI Taxonomy" id="67267"/>
    <lineage>
        <taxon>Bacteria</taxon>
        <taxon>Bacillati</taxon>
        <taxon>Actinomycetota</taxon>
        <taxon>Actinomycetes</taxon>
        <taxon>Kitasatosporales</taxon>
        <taxon>Streptomycetaceae</taxon>
        <taxon>Streptomyces</taxon>
    </lineage>
</organism>
<dbReference type="AlphaFoldDB" id="A0A1Z1W4W0"/>
<gene>
    <name evidence="3" type="ORF">SMD44_00859</name>
</gene>
<sequence length="655" mass="72395">MQEFAYALRKLRQEADSPTYRQMARSARYSVTTLSQAAAGTALPSLAVTLAYVRACGGNVPQWEGRWKQAHEATALAEPRDDRTQPPYQGLARFEPDDHDRFFGRDTLVDVARTLVGEHRFTAVLGPSGSGKSSLLRAGLIPALRARTDDLAAIRILTPGEHPLRTHGPALDPADGDADTVVLVDQFEEVFTLCHDPAERAAFIDRLLAAREPAGRLRVVIAVRADFYGHCAEHRALADALTASSLLVGPMSETELREAVVQPARAAGLIVERDLTTRLISETKDEPGGLPLLSHVLLETWRRSRGRTLTVAAYEAAGGLHGAIAQTAETVHTQLTDTQADLARLLLLRLIAPGEGAPDTRRPVPRCELDLAEDTGDVDQVLDRLARARLITLDDDTVDLAHEALIPAWPRLRGWIDADRERLLVHRRLTEAAHTWAQLHHHRDALWRGPRLTAAEEHWTTPSQQQSLTSLERDFLRAGTAARRRARRLRRVLVAVVSVLAVLASLAGGLALQQHRTAERQYEEQEGRKAAMAAVSLMASPSGRDRVLGMKLSVAAWRIASVEETRAVLSQARYIHYTSERLSFPRDPVTVDPEEGEELRRTLFKGRQTFKIFLADDYDGGKGFTGMADALCAYFGGPSRQEWNSILRAPYRDVC</sequence>
<keyword evidence="1" id="KW-1133">Transmembrane helix</keyword>
<dbReference type="Pfam" id="PF20703">
    <property type="entry name" value="nSTAND1"/>
    <property type="match status" value="1"/>
</dbReference>
<protein>
    <submittedName>
        <fullName evidence="3">DNA-binding protein</fullName>
    </submittedName>
</protein>
<dbReference type="GO" id="GO:0003677">
    <property type="term" value="F:DNA binding"/>
    <property type="evidence" value="ECO:0007669"/>
    <property type="project" value="UniProtKB-KW"/>
</dbReference>
<feature type="transmembrane region" description="Helical" evidence="1">
    <location>
        <begin position="492"/>
        <end position="512"/>
    </location>
</feature>
<dbReference type="Gene3D" id="3.40.50.300">
    <property type="entry name" value="P-loop containing nucleotide triphosphate hydrolases"/>
    <property type="match status" value="1"/>
</dbReference>
<evidence type="ECO:0000256" key="1">
    <source>
        <dbReference type="SAM" id="Phobius"/>
    </source>
</evidence>
<dbReference type="Proteomes" id="UP000195880">
    <property type="component" value="Chromosome"/>
</dbReference>
<dbReference type="InterPro" id="IPR001387">
    <property type="entry name" value="Cro/C1-type_HTH"/>
</dbReference>
<keyword evidence="1" id="KW-0472">Membrane</keyword>
<evidence type="ECO:0000259" key="2">
    <source>
        <dbReference type="SMART" id="SM00530"/>
    </source>
</evidence>
<dbReference type="eggNOG" id="COG1672">
    <property type="taxonomic scope" value="Bacteria"/>
</dbReference>
<name>A0A1Z1W4W0_9ACTN</name>
<keyword evidence="4" id="KW-1185">Reference proteome</keyword>
<dbReference type="SMART" id="SM00530">
    <property type="entry name" value="HTH_XRE"/>
    <property type="match status" value="1"/>
</dbReference>
<evidence type="ECO:0000313" key="4">
    <source>
        <dbReference type="Proteomes" id="UP000195880"/>
    </source>
</evidence>
<proteinExistence type="predicted"/>